<keyword evidence="13" id="KW-0564">Palmitate</keyword>
<evidence type="ECO:0000256" key="12">
    <source>
        <dbReference type="ARBA" id="ARBA00023136"/>
    </source>
</evidence>
<dbReference type="EC" id="2.7.1.180" evidence="2 18"/>
<dbReference type="PANTHER" id="PTHR30040:SF2">
    <property type="entry name" value="FAD:PROTEIN FMN TRANSFERASE"/>
    <property type="match status" value="1"/>
</dbReference>
<evidence type="ECO:0000256" key="11">
    <source>
        <dbReference type="ARBA" id="ARBA00022842"/>
    </source>
</evidence>
<keyword evidence="5 20" id="KW-0997">Cell inner membrane</keyword>
<evidence type="ECO:0000313" key="21">
    <source>
        <dbReference type="EMBL" id="EPR41914.1"/>
    </source>
</evidence>
<dbReference type="Pfam" id="PF02424">
    <property type="entry name" value="ApbE"/>
    <property type="match status" value="1"/>
</dbReference>
<feature type="binding site" evidence="19">
    <location>
        <position position="291"/>
    </location>
    <ligand>
        <name>Mg(2+)</name>
        <dbReference type="ChEBI" id="CHEBI:18420"/>
    </ligand>
</feature>
<evidence type="ECO:0000256" key="14">
    <source>
        <dbReference type="ARBA" id="ARBA00023288"/>
    </source>
</evidence>
<dbReference type="EMBL" id="ATHJ01000071">
    <property type="protein sequence ID" value="EPR41914.1"/>
    <property type="molecule type" value="Genomic_DNA"/>
</dbReference>
<dbReference type="STRING" id="897.B2D07_00600"/>
<protein>
    <recommendedName>
        <fullName evidence="3 18">FAD:protein FMN transferase</fullName>
        <ecNumber evidence="2 18">2.7.1.180</ecNumber>
    </recommendedName>
    <alternativeName>
        <fullName evidence="15 18">Flavin transferase</fullName>
    </alternativeName>
</protein>
<proteinExistence type="inferred from homology"/>
<comment type="subcellular location">
    <subcellularLocation>
        <location evidence="17 20">Cell inner membrane</location>
        <topology evidence="17 20">Lipid-anchor</topology>
        <orientation evidence="17 20">Periplasmic side</orientation>
    </subcellularLocation>
</comment>
<evidence type="ECO:0000256" key="10">
    <source>
        <dbReference type="ARBA" id="ARBA00022827"/>
    </source>
</evidence>
<dbReference type="eggNOG" id="COG1477">
    <property type="taxonomic scope" value="Bacteria"/>
</dbReference>
<evidence type="ECO:0000256" key="16">
    <source>
        <dbReference type="ARBA" id="ARBA00048540"/>
    </source>
</evidence>
<dbReference type="PIRSF" id="PIRSF006268">
    <property type="entry name" value="ApbE"/>
    <property type="match status" value="1"/>
</dbReference>
<organism evidence="21 22">
    <name type="scientific">Desulfococcus multivorans DSM 2059</name>
    <dbReference type="NCBI Taxonomy" id="1121405"/>
    <lineage>
        <taxon>Bacteria</taxon>
        <taxon>Pseudomonadati</taxon>
        <taxon>Thermodesulfobacteriota</taxon>
        <taxon>Desulfobacteria</taxon>
        <taxon>Desulfobacterales</taxon>
        <taxon>Desulfococcaceae</taxon>
        <taxon>Desulfococcus</taxon>
    </lineage>
</organism>
<reference evidence="21 22" key="1">
    <citation type="journal article" date="2013" name="Genome Announc.">
        <title>Draft genome sequences for three mercury-methylating, sulfate-reducing bacteria.</title>
        <authorList>
            <person name="Brown S.D."/>
            <person name="Hurt R.A.Jr."/>
            <person name="Gilmour C.C."/>
            <person name="Elias D.A."/>
        </authorList>
    </citation>
    <scope>NUCLEOTIDE SEQUENCE [LARGE SCALE GENOMIC DNA]</scope>
    <source>
        <strain evidence="21 22">DSM 2059</strain>
    </source>
</reference>
<dbReference type="PANTHER" id="PTHR30040">
    <property type="entry name" value="THIAMINE BIOSYNTHESIS LIPOPROTEIN APBE"/>
    <property type="match status" value="1"/>
</dbReference>
<evidence type="ECO:0000256" key="4">
    <source>
        <dbReference type="ARBA" id="ARBA00022475"/>
    </source>
</evidence>
<keyword evidence="12" id="KW-0472">Membrane</keyword>
<feature type="chain" id="PRO_5010751205" description="FAD:protein FMN transferase" evidence="20">
    <location>
        <begin position="21"/>
        <end position="340"/>
    </location>
</feature>
<comment type="catalytic activity">
    <reaction evidence="16 18 20">
        <text>L-threonyl-[protein] + FAD = FMN-L-threonyl-[protein] + AMP + H(+)</text>
        <dbReference type="Rhea" id="RHEA:36847"/>
        <dbReference type="Rhea" id="RHEA-COMP:11060"/>
        <dbReference type="Rhea" id="RHEA-COMP:11061"/>
        <dbReference type="ChEBI" id="CHEBI:15378"/>
        <dbReference type="ChEBI" id="CHEBI:30013"/>
        <dbReference type="ChEBI" id="CHEBI:57692"/>
        <dbReference type="ChEBI" id="CHEBI:74257"/>
        <dbReference type="ChEBI" id="CHEBI:456215"/>
        <dbReference type="EC" id="2.7.1.180"/>
    </reaction>
</comment>
<dbReference type="InterPro" id="IPR024932">
    <property type="entry name" value="ApbE"/>
</dbReference>
<accession>S7V5H9</accession>
<dbReference type="InterPro" id="IPR003374">
    <property type="entry name" value="ApbE-like_sf"/>
</dbReference>
<feature type="binding site" evidence="19">
    <location>
        <position position="295"/>
    </location>
    <ligand>
        <name>Mg(2+)</name>
        <dbReference type="ChEBI" id="CHEBI:18420"/>
    </ligand>
</feature>
<keyword evidence="6 18" id="KW-0285">Flavoprotein</keyword>
<evidence type="ECO:0000256" key="19">
    <source>
        <dbReference type="PIRSR" id="PIRSR006268-2"/>
    </source>
</evidence>
<comment type="cofactor">
    <cofactor evidence="19">
        <name>Mg(2+)</name>
        <dbReference type="ChEBI" id="CHEBI:18420"/>
    </cofactor>
    <cofactor evidence="19">
        <name>Mn(2+)</name>
        <dbReference type="ChEBI" id="CHEBI:29035"/>
    </cofactor>
    <text evidence="19">Magnesium. Can also use manganese.</text>
</comment>
<evidence type="ECO:0000256" key="1">
    <source>
        <dbReference type="ARBA" id="ARBA00008282"/>
    </source>
</evidence>
<comment type="similarity">
    <text evidence="1 18 20">Belongs to the ApbE family.</text>
</comment>
<keyword evidence="11 18" id="KW-0460">Magnesium</keyword>
<evidence type="ECO:0000256" key="18">
    <source>
        <dbReference type="PIRNR" id="PIRNR006268"/>
    </source>
</evidence>
<evidence type="ECO:0000256" key="3">
    <source>
        <dbReference type="ARBA" id="ARBA00016337"/>
    </source>
</evidence>
<dbReference type="OrthoDB" id="9778595at2"/>
<evidence type="ECO:0000256" key="2">
    <source>
        <dbReference type="ARBA" id="ARBA00011955"/>
    </source>
</evidence>
<gene>
    <name evidence="21" type="ORF">dsmv_1913</name>
</gene>
<sequence length="340" mass="37273">MKLRYSLVLLTVLSTTLFSACEKSPEREVQIQGKTMGTAFHITMVTKDDTRRVEERINKRLVEINNSMSTYDPESEISRFNRMTEVGRPFPISADFLEVMTAAAQLYELTGGAWDGTVNPLVNLWGFGSRRVAPRVPDPEEIDALLPKLGFRHIEITKDGALIKHHRAVTIDLASIAKGYGVDQVAAVISDAGIRHFLVEIGGEIFARGRRADGKPWRIGINTPKPMSGATEVYKVVAISDRAFATSGDYRNFFEEGGRRYSHVLDPRTGRAVENGVASVTVIAPTCTFADGLATALMVMGPEKGLALVNQLPDVECLIIVEEAGDGLSEHPSRGFRAEP</sequence>
<evidence type="ECO:0000256" key="17">
    <source>
        <dbReference type="ARBA" id="ARBA00060485"/>
    </source>
</evidence>
<dbReference type="FunFam" id="3.10.520.10:FF:000001">
    <property type="entry name" value="FAD:protein FMN transferase"/>
    <property type="match status" value="1"/>
</dbReference>
<keyword evidence="10 18" id="KW-0274">FAD</keyword>
<evidence type="ECO:0000256" key="6">
    <source>
        <dbReference type="ARBA" id="ARBA00022630"/>
    </source>
</evidence>
<keyword evidence="8 18" id="KW-0479">Metal-binding</keyword>
<evidence type="ECO:0000256" key="7">
    <source>
        <dbReference type="ARBA" id="ARBA00022679"/>
    </source>
</evidence>
<dbReference type="GO" id="GO:0005886">
    <property type="term" value="C:plasma membrane"/>
    <property type="evidence" value="ECO:0007669"/>
    <property type="project" value="UniProtKB-SubCell"/>
</dbReference>
<dbReference type="GO" id="GO:0016740">
    <property type="term" value="F:transferase activity"/>
    <property type="evidence" value="ECO:0007669"/>
    <property type="project" value="UniProtKB-UniRule"/>
</dbReference>
<dbReference type="RefSeq" id="WP_020876295.1">
    <property type="nucleotide sequence ID" value="NZ_ATHJ01000071.1"/>
</dbReference>
<evidence type="ECO:0000256" key="9">
    <source>
        <dbReference type="ARBA" id="ARBA00022729"/>
    </source>
</evidence>
<evidence type="ECO:0000256" key="13">
    <source>
        <dbReference type="ARBA" id="ARBA00023139"/>
    </source>
</evidence>
<evidence type="ECO:0000256" key="5">
    <source>
        <dbReference type="ARBA" id="ARBA00022519"/>
    </source>
</evidence>
<evidence type="ECO:0000256" key="8">
    <source>
        <dbReference type="ARBA" id="ARBA00022723"/>
    </source>
</evidence>
<dbReference type="PATRIC" id="fig|1121405.3.peg.1378"/>
<comment type="caution">
    <text evidence="21">The sequence shown here is derived from an EMBL/GenBank/DDBJ whole genome shotgun (WGS) entry which is preliminary data.</text>
</comment>
<dbReference type="SUPFAM" id="SSF143631">
    <property type="entry name" value="ApbE-like"/>
    <property type="match status" value="1"/>
</dbReference>
<name>S7V5H9_DESML</name>
<feature type="signal peptide" evidence="20">
    <location>
        <begin position="1"/>
        <end position="20"/>
    </location>
</feature>
<keyword evidence="14 20" id="KW-0449">Lipoprotein</keyword>
<dbReference type="PROSITE" id="PS51257">
    <property type="entry name" value="PROKAR_LIPOPROTEIN"/>
    <property type="match status" value="1"/>
</dbReference>
<feature type="binding site" evidence="19">
    <location>
        <position position="175"/>
    </location>
    <ligand>
        <name>Mg(2+)</name>
        <dbReference type="ChEBI" id="CHEBI:18420"/>
    </ligand>
</feature>
<dbReference type="Proteomes" id="UP000014977">
    <property type="component" value="Unassembled WGS sequence"/>
</dbReference>
<dbReference type="Gene3D" id="3.10.520.10">
    <property type="entry name" value="ApbE-like domains"/>
    <property type="match status" value="1"/>
</dbReference>
<comment type="function">
    <text evidence="20">Flavin transferase that catalyzes the transfer of the FMN moiety of FAD and its covalent binding to the hydroxyl group of a threonine residue in a target flavoprotein.</text>
</comment>
<keyword evidence="7 18" id="KW-0808">Transferase</keyword>
<evidence type="ECO:0000313" key="22">
    <source>
        <dbReference type="Proteomes" id="UP000014977"/>
    </source>
</evidence>
<keyword evidence="9 20" id="KW-0732">Signal</keyword>
<dbReference type="GO" id="GO:0046872">
    <property type="term" value="F:metal ion binding"/>
    <property type="evidence" value="ECO:0007669"/>
    <property type="project" value="UniProtKB-UniRule"/>
</dbReference>
<keyword evidence="22" id="KW-1185">Reference proteome</keyword>
<evidence type="ECO:0000256" key="15">
    <source>
        <dbReference type="ARBA" id="ARBA00031306"/>
    </source>
</evidence>
<dbReference type="AlphaFoldDB" id="S7V5H9"/>
<keyword evidence="4" id="KW-1003">Cell membrane</keyword>
<evidence type="ECO:0000256" key="20">
    <source>
        <dbReference type="RuleBase" id="RU363002"/>
    </source>
</evidence>